<evidence type="ECO:0000313" key="1">
    <source>
        <dbReference type="EMBL" id="KRY23797.1"/>
    </source>
</evidence>
<gene>
    <name evidence="1" type="ORF">T12_7463</name>
</gene>
<comment type="caution">
    <text evidence="1">The sequence shown here is derived from an EMBL/GenBank/DDBJ whole genome shotgun (WGS) entry which is preliminary data.</text>
</comment>
<dbReference type="Proteomes" id="UP000054783">
    <property type="component" value="Unassembled WGS sequence"/>
</dbReference>
<keyword evidence="2" id="KW-1185">Reference proteome</keyword>
<reference evidence="1 2" key="1">
    <citation type="submission" date="2015-01" db="EMBL/GenBank/DDBJ databases">
        <title>Evolution of Trichinella species and genotypes.</title>
        <authorList>
            <person name="Korhonen P.K."/>
            <person name="Edoardo P."/>
            <person name="Giuseppe L.R."/>
            <person name="Gasser R.B."/>
        </authorList>
    </citation>
    <scope>NUCLEOTIDE SEQUENCE [LARGE SCALE GENOMIC DNA]</scope>
    <source>
        <strain evidence="1">ISS2496</strain>
    </source>
</reference>
<dbReference type="Gene3D" id="3.30.420.10">
    <property type="entry name" value="Ribonuclease H-like superfamily/Ribonuclease H"/>
    <property type="match status" value="1"/>
</dbReference>
<sequence length="71" mass="7844">MCKENRQQWDEMLSFVMLAYNSSVNESTGVTPAMARFGRELTTAAGHPDGVAAEERHGNAAELHLTNERAH</sequence>
<dbReference type="AlphaFoldDB" id="A0A0V1AG48"/>
<organism evidence="1 2">
    <name type="scientific">Trichinella patagoniensis</name>
    <dbReference type="NCBI Taxonomy" id="990121"/>
    <lineage>
        <taxon>Eukaryota</taxon>
        <taxon>Metazoa</taxon>
        <taxon>Ecdysozoa</taxon>
        <taxon>Nematoda</taxon>
        <taxon>Enoplea</taxon>
        <taxon>Dorylaimia</taxon>
        <taxon>Trichinellida</taxon>
        <taxon>Trichinellidae</taxon>
        <taxon>Trichinella</taxon>
    </lineage>
</organism>
<protein>
    <submittedName>
        <fullName evidence="1">Uncharacterized protein</fullName>
    </submittedName>
</protein>
<proteinExistence type="predicted"/>
<dbReference type="InterPro" id="IPR036397">
    <property type="entry name" value="RNaseH_sf"/>
</dbReference>
<accession>A0A0V1AG48</accession>
<dbReference type="EMBL" id="JYDQ01000001">
    <property type="protein sequence ID" value="KRY23797.1"/>
    <property type="molecule type" value="Genomic_DNA"/>
</dbReference>
<dbReference type="OrthoDB" id="5832112at2759"/>
<name>A0A0V1AG48_9BILA</name>
<evidence type="ECO:0000313" key="2">
    <source>
        <dbReference type="Proteomes" id="UP000054783"/>
    </source>
</evidence>
<dbReference type="GO" id="GO:0003676">
    <property type="term" value="F:nucleic acid binding"/>
    <property type="evidence" value="ECO:0007669"/>
    <property type="project" value="InterPro"/>
</dbReference>